<name>A0A2V2LG08_9RHOB</name>
<dbReference type="InterPro" id="IPR000073">
    <property type="entry name" value="AB_hydrolase_1"/>
</dbReference>
<dbReference type="Proteomes" id="UP000245680">
    <property type="component" value="Unassembled WGS sequence"/>
</dbReference>
<dbReference type="InterPro" id="IPR029058">
    <property type="entry name" value="AB_hydrolase_fold"/>
</dbReference>
<dbReference type="PANTHER" id="PTHR42886">
    <property type="entry name" value="RE40534P-RELATED"/>
    <property type="match status" value="1"/>
</dbReference>
<dbReference type="EMBL" id="QGKU01000068">
    <property type="protein sequence ID" value="PWR00863.1"/>
    <property type="molecule type" value="Genomic_DNA"/>
</dbReference>
<proteinExistence type="predicted"/>
<dbReference type="PANTHER" id="PTHR42886:SF42">
    <property type="entry name" value="ALPHA_BETA-HYDROLASES SUPERFAMILY PROTEIN"/>
    <property type="match status" value="1"/>
</dbReference>
<organism evidence="2 3">
    <name type="scientific">Meridianimarinicoccus roseus</name>
    <dbReference type="NCBI Taxonomy" id="2072018"/>
    <lineage>
        <taxon>Bacteria</taxon>
        <taxon>Pseudomonadati</taxon>
        <taxon>Pseudomonadota</taxon>
        <taxon>Alphaproteobacteria</taxon>
        <taxon>Rhodobacterales</taxon>
        <taxon>Paracoccaceae</taxon>
        <taxon>Meridianimarinicoccus</taxon>
    </lineage>
</organism>
<evidence type="ECO:0000313" key="3">
    <source>
        <dbReference type="Proteomes" id="UP000245680"/>
    </source>
</evidence>
<keyword evidence="3" id="KW-1185">Reference proteome</keyword>
<dbReference type="Pfam" id="PF12697">
    <property type="entry name" value="Abhydrolase_6"/>
    <property type="match status" value="1"/>
</dbReference>
<protein>
    <recommendedName>
        <fullName evidence="1">AB hydrolase-1 domain-containing protein</fullName>
    </recommendedName>
</protein>
<accession>A0A2V2LG08</accession>
<dbReference type="GO" id="GO:0052689">
    <property type="term" value="F:carboxylic ester hydrolase activity"/>
    <property type="evidence" value="ECO:0007669"/>
    <property type="project" value="TreeGrafter"/>
</dbReference>
<dbReference type="SUPFAM" id="SSF53474">
    <property type="entry name" value="alpha/beta-Hydrolases"/>
    <property type="match status" value="1"/>
</dbReference>
<feature type="domain" description="AB hydrolase-1" evidence="1">
    <location>
        <begin position="52"/>
        <end position="314"/>
    </location>
</feature>
<evidence type="ECO:0000259" key="1">
    <source>
        <dbReference type="Pfam" id="PF12697"/>
    </source>
</evidence>
<dbReference type="GO" id="GO:0042171">
    <property type="term" value="F:lysophosphatidic acid acyltransferase activity"/>
    <property type="evidence" value="ECO:0007669"/>
    <property type="project" value="TreeGrafter"/>
</dbReference>
<reference evidence="2 3" key="1">
    <citation type="submission" date="2018-05" db="EMBL/GenBank/DDBJ databases">
        <title>Rhodobacteraceae gen. nov., sp. nov. isolated from sea water.</title>
        <authorList>
            <person name="Ren Y."/>
        </authorList>
    </citation>
    <scope>NUCLEOTIDE SEQUENCE [LARGE SCALE GENOMIC DNA]</scope>
    <source>
        <strain evidence="2 3">TG-679</strain>
    </source>
</reference>
<dbReference type="AlphaFoldDB" id="A0A2V2LG08"/>
<dbReference type="GO" id="GO:0055088">
    <property type="term" value="P:lipid homeostasis"/>
    <property type="evidence" value="ECO:0007669"/>
    <property type="project" value="TreeGrafter"/>
</dbReference>
<sequence length="337" mass="34945">MSDRRSESPAVSRIPPGTQADIDAHQGWALVCHDPAGGPDVSPGRGGAPLDLLFVHGMAAGGWIWPAAWLDGFTRQGHRCWTLTLPGRAGGRSVTRDPSVLERAIGHALNTGDLDGASAMLVRALPGASLFDGPTLDDFADAVQQAMARIGHPVVVVGHSLGGAVAQLLLRRGVAQAGTVLLASVPPYGTWRASAEMAVTNPALWHALSQFALHGAARADMALMRRALFPNGISDRDFEALMAGMHDESLAATVRTAGLPPFAPLPGPRGDVLVVGGGADLLVPPADAWMTAAYYGGAPLMVPRAGHMIMHDPHADAAVTGILRWCAARAGRGARAA</sequence>
<gene>
    <name evidence="2" type="ORF">DKT77_20265</name>
</gene>
<dbReference type="RefSeq" id="WP_109813449.1">
    <property type="nucleotide sequence ID" value="NZ_QGKU01000068.1"/>
</dbReference>
<dbReference type="OrthoDB" id="9814966at2"/>
<dbReference type="Gene3D" id="3.40.50.1820">
    <property type="entry name" value="alpha/beta hydrolase"/>
    <property type="match status" value="1"/>
</dbReference>
<evidence type="ECO:0000313" key="2">
    <source>
        <dbReference type="EMBL" id="PWR00863.1"/>
    </source>
</evidence>
<comment type="caution">
    <text evidence="2">The sequence shown here is derived from an EMBL/GenBank/DDBJ whole genome shotgun (WGS) entry which is preliminary data.</text>
</comment>
<dbReference type="GO" id="GO:0006654">
    <property type="term" value="P:phosphatidic acid biosynthetic process"/>
    <property type="evidence" value="ECO:0007669"/>
    <property type="project" value="TreeGrafter"/>
</dbReference>